<name>A0A2U2BL00_ALCFA</name>
<dbReference type="EMBL" id="QEXO01000002">
    <property type="protein sequence ID" value="PWE14637.1"/>
    <property type="molecule type" value="Genomic_DNA"/>
</dbReference>
<dbReference type="STRING" id="511.UZ73_06850"/>
<dbReference type="AlphaFoldDB" id="A0A2U2BL00"/>
<dbReference type="GO" id="GO:0003824">
    <property type="term" value="F:catalytic activity"/>
    <property type="evidence" value="ECO:0007669"/>
    <property type="project" value="InterPro"/>
</dbReference>
<dbReference type="InterPro" id="IPR001544">
    <property type="entry name" value="Aminotrans_IV"/>
</dbReference>
<dbReference type="Gene3D" id="3.20.10.10">
    <property type="entry name" value="D-amino Acid Aminotransferase, subunit A, domain 2"/>
    <property type="match status" value="1"/>
</dbReference>
<dbReference type="SUPFAM" id="SSF56752">
    <property type="entry name" value="D-aminoacid aminotransferase-like PLP-dependent enzymes"/>
    <property type="match status" value="1"/>
</dbReference>
<dbReference type="RefSeq" id="WP_109088813.1">
    <property type="nucleotide sequence ID" value="NZ_QEXO01000002.1"/>
</dbReference>
<dbReference type="InterPro" id="IPR043131">
    <property type="entry name" value="BCAT-like_N"/>
</dbReference>
<dbReference type="Proteomes" id="UP000245216">
    <property type="component" value="Unassembled WGS sequence"/>
</dbReference>
<dbReference type="Gene3D" id="3.30.470.10">
    <property type="match status" value="1"/>
</dbReference>
<dbReference type="InterPro" id="IPR036038">
    <property type="entry name" value="Aminotransferase-like"/>
</dbReference>
<dbReference type="Pfam" id="PF01063">
    <property type="entry name" value="Aminotran_4"/>
    <property type="match status" value="1"/>
</dbReference>
<evidence type="ECO:0008006" key="3">
    <source>
        <dbReference type="Google" id="ProtNLM"/>
    </source>
</evidence>
<protein>
    <recommendedName>
        <fullName evidence="3">Aminotransferase</fullName>
    </recommendedName>
</protein>
<proteinExistence type="predicted"/>
<dbReference type="InterPro" id="IPR043132">
    <property type="entry name" value="BCAT-like_C"/>
</dbReference>
<comment type="caution">
    <text evidence="1">The sequence shown here is derived from an EMBL/GenBank/DDBJ whole genome shotgun (WGS) entry which is preliminary data.</text>
</comment>
<reference evidence="1 2" key="1">
    <citation type="submission" date="2018-05" db="EMBL/GenBank/DDBJ databases">
        <title>Genome Sequence of an Efficient Indole-Degrading Bacterium, Alcaligenes sp.YBY.</title>
        <authorList>
            <person name="Yang B."/>
        </authorList>
    </citation>
    <scope>NUCLEOTIDE SEQUENCE [LARGE SCALE GENOMIC DNA]</scope>
    <source>
        <strain evidence="1 2">YBY</strain>
    </source>
</reference>
<accession>A0A2U2BL00</accession>
<evidence type="ECO:0000313" key="1">
    <source>
        <dbReference type="EMBL" id="PWE14637.1"/>
    </source>
</evidence>
<reference evidence="1 2" key="2">
    <citation type="submission" date="2018-05" db="EMBL/GenBank/DDBJ databases">
        <authorList>
            <person name="Lanie J.A."/>
            <person name="Ng W.-L."/>
            <person name="Kazmierczak K.M."/>
            <person name="Andrzejewski T.M."/>
            <person name="Davidsen T.M."/>
            <person name="Wayne K.J."/>
            <person name="Tettelin H."/>
            <person name="Glass J.I."/>
            <person name="Rusch D."/>
            <person name="Podicherti R."/>
            <person name="Tsui H.-C.T."/>
            <person name="Winkler M.E."/>
        </authorList>
    </citation>
    <scope>NUCLEOTIDE SEQUENCE [LARGE SCALE GENOMIC DNA]</scope>
    <source>
        <strain evidence="1 2">YBY</strain>
    </source>
</reference>
<sequence length="216" mass="24203">MSQSKPELIETLRVDADGQIPLLELHLERVAHSCAELGYDWDAQTWLQAMHTALGQAPVNTPLRLRILWNAKASAKAEAQALPALEGPLQLCLSKTPLPAQDPLLSHKTTHRPWYQDAAALLEKHPQLFDVIFLDTQSRVCEGSRSNIYIQDEQGHWWTPPAQGWLLPGVQRQALLNSGLARETELFLDDLLHARAIRVSNALRGWQNALLVQNPV</sequence>
<gene>
    <name evidence="1" type="ORF">DF183_07940</name>
</gene>
<organism evidence="1 2">
    <name type="scientific">Alcaligenes faecalis</name>
    <dbReference type="NCBI Taxonomy" id="511"/>
    <lineage>
        <taxon>Bacteria</taxon>
        <taxon>Pseudomonadati</taxon>
        <taxon>Pseudomonadota</taxon>
        <taxon>Betaproteobacteria</taxon>
        <taxon>Burkholderiales</taxon>
        <taxon>Alcaligenaceae</taxon>
        <taxon>Alcaligenes</taxon>
    </lineage>
</organism>
<evidence type="ECO:0000313" key="2">
    <source>
        <dbReference type="Proteomes" id="UP000245216"/>
    </source>
</evidence>